<evidence type="ECO:0000313" key="6">
    <source>
        <dbReference type="Proteomes" id="UP000190868"/>
    </source>
</evidence>
<organism evidence="5 6">
    <name type="scientific">Campylobacter pinnipediorum subsp. caledonicus</name>
    <dbReference type="NCBI Taxonomy" id="1874362"/>
    <lineage>
        <taxon>Bacteria</taxon>
        <taxon>Pseudomonadati</taxon>
        <taxon>Campylobacterota</taxon>
        <taxon>Epsilonproteobacteria</taxon>
        <taxon>Campylobacterales</taxon>
        <taxon>Campylobacteraceae</taxon>
        <taxon>Campylobacter</taxon>
    </lineage>
</organism>
<evidence type="ECO:0000256" key="1">
    <source>
        <dbReference type="ARBA" id="ARBA00023015"/>
    </source>
</evidence>
<sequence length="219" mass="25039">MNMNEINERLKDILATEGRKNIKDADVARELGISPNSYAQMKFRNTIPYKEIMDFLSKRNISINLFFYNQDGDSLSGSEKRYKTLKMFNVKASLGGGGYNDDEEFEEVVMDKKILKHFGKGNRGDMYEVDIISAMGDSMQPHICDGDLCVIGKAMPFKDGNIYAVNTDDGLVIKECYKQKDELMLVSYNPSYTPIRLKEYEYKIVGMFVGLMRNIIPIK</sequence>
<dbReference type="RefSeq" id="WP_078424604.1">
    <property type="nucleotide sequence ID" value="NZ_CP017258.1"/>
</dbReference>
<dbReference type="InterPro" id="IPR039418">
    <property type="entry name" value="LexA-like"/>
</dbReference>
<dbReference type="GO" id="GO:0003677">
    <property type="term" value="F:DNA binding"/>
    <property type="evidence" value="ECO:0007669"/>
    <property type="project" value="UniProtKB-KW"/>
</dbReference>
<keyword evidence="1" id="KW-0805">Transcription regulation</keyword>
<keyword evidence="2" id="KW-0238">DNA-binding</keyword>
<evidence type="ECO:0000256" key="2">
    <source>
        <dbReference type="ARBA" id="ARBA00023125"/>
    </source>
</evidence>
<dbReference type="PANTHER" id="PTHR40661">
    <property type="match status" value="1"/>
</dbReference>
<accession>A0A1S6U875</accession>
<reference evidence="6" key="1">
    <citation type="submission" date="2016-09" db="EMBL/GenBank/DDBJ databases">
        <title>Comparative genomics of the Campylobacter concisus group.</title>
        <authorList>
            <person name="Miller W.G."/>
            <person name="Yee E."/>
            <person name="Chapman M.H."/>
            <person name="Huynh S."/>
            <person name="Bono J.L."/>
            <person name="On S.L.W."/>
            <person name="StLeger J."/>
            <person name="Foster G."/>
            <person name="Parker C.T."/>
        </authorList>
    </citation>
    <scope>NUCLEOTIDE SEQUENCE [LARGE SCALE GENOMIC DNA]</scope>
    <source>
        <strain evidence="6">RM18021</strain>
    </source>
</reference>
<gene>
    <name evidence="5" type="ORF">CPIN18021_1114</name>
</gene>
<dbReference type="Pfam" id="PF00717">
    <property type="entry name" value="Peptidase_S24"/>
    <property type="match status" value="1"/>
</dbReference>
<feature type="domain" description="Peptidase S24/S26A/S26B/S26C" evidence="4">
    <location>
        <begin position="93"/>
        <end position="208"/>
    </location>
</feature>
<dbReference type="InterPro" id="IPR010982">
    <property type="entry name" value="Lambda_DNA-bd_dom_sf"/>
</dbReference>
<proteinExistence type="predicted"/>
<evidence type="ECO:0000313" key="5">
    <source>
        <dbReference type="EMBL" id="AQW87913.1"/>
    </source>
</evidence>
<dbReference type="Gene3D" id="2.10.109.10">
    <property type="entry name" value="Umud Fragment, subunit A"/>
    <property type="match status" value="1"/>
</dbReference>
<dbReference type="CDD" id="cd06529">
    <property type="entry name" value="S24_LexA-like"/>
    <property type="match status" value="1"/>
</dbReference>
<dbReference type="SUPFAM" id="SSF51306">
    <property type="entry name" value="LexA/Signal peptidase"/>
    <property type="match status" value="1"/>
</dbReference>
<protein>
    <submittedName>
        <fullName evidence="5">Peptidase S24 LexA-like protein</fullName>
    </submittedName>
</protein>
<dbReference type="PANTHER" id="PTHR40661:SF3">
    <property type="entry name" value="FELS-1 PROPHAGE TRANSCRIPTIONAL REGULATOR"/>
    <property type="match status" value="1"/>
</dbReference>
<dbReference type="AlphaFoldDB" id="A0A1S6U875"/>
<dbReference type="EMBL" id="CP017258">
    <property type="protein sequence ID" value="AQW87913.1"/>
    <property type="molecule type" value="Genomic_DNA"/>
</dbReference>
<dbReference type="Proteomes" id="UP000190868">
    <property type="component" value="Chromosome"/>
</dbReference>
<evidence type="ECO:0000259" key="4">
    <source>
        <dbReference type="Pfam" id="PF00717"/>
    </source>
</evidence>
<evidence type="ECO:0000256" key="3">
    <source>
        <dbReference type="ARBA" id="ARBA00023163"/>
    </source>
</evidence>
<dbReference type="InterPro" id="IPR036286">
    <property type="entry name" value="LexA/Signal_pep-like_sf"/>
</dbReference>
<keyword evidence="3" id="KW-0804">Transcription</keyword>
<dbReference type="InterPro" id="IPR015927">
    <property type="entry name" value="Peptidase_S24_S26A/B/C"/>
</dbReference>
<name>A0A1S6U875_9BACT</name>
<dbReference type="Gene3D" id="1.10.260.40">
    <property type="entry name" value="lambda repressor-like DNA-binding domains"/>
    <property type="match status" value="1"/>
</dbReference>
<keyword evidence="6" id="KW-1185">Reference proteome</keyword>